<proteinExistence type="predicted"/>
<evidence type="ECO:0000313" key="2">
    <source>
        <dbReference type="EMBL" id="OGM79742.1"/>
    </source>
</evidence>
<dbReference type="STRING" id="1802538.A2382_03255"/>
<protein>
    <submittedName>
        <fullName evidence="2">Uncharacterized protein</fullName>
    </submittedName>
</protein>
<comment type="caution">
    <text evidence="2">The sequence shown here is derived from an EMBL/GenBank/DDBJ whole genome shotgun (WGS) entry which is preliminary data.</text>
</comment>
<organism evidence="2 3">
    <name type="scientific">Candidatus Woesebacteria bacterium RIFOXYB1_FULL_38_16</name>
    <dbReference type="NCBI Taxonomy" id="1802538"/>
    <lineage>
        <taxon>Bacteria</taxon>
        <taxon>Candidatus Woeseibacteriota</taxon>
    </lineage>
</organism>
<dbReference type="AlphaFoldDB" id="A0A1F8CTY2"/>
<evidence type="ECO:0000256" key="1">
    <source>
        <dbReference type="SAM" id="Phobius"/>
    </source>
</evidence>
<keyword evidence="1" id="KW-0812">Transmembrane</keyword>
<dbReference type="Proteomes" id="UP000178999">
    <property type="component" value="Unassembled WGS sequence"/>
</dbReference>
<evidence type="ECO:0000313" key="3">
    <source>
        <dbReference type="Proteomes" id="UP000178999"/>
    </source>
</evidence>
<gene>
    <name evidence="2" type="ORF">A2382_03255</name>
</gene>
<reference evidence="2 3" key="1">
    <citation type="journal article" date="2016" name="Nat. Commun.">
        <title>Thousands of microbial genomes shed light on interconnected biogeochemical processes in an aquifer system.</title>
        <authorList>
            <person name="Anantharaman K."/>
            <person name="Brown C.T."/>
            <person name="Hug L.A."/>
            <person name="Sharon I."/>
            <person name="Castelle C.J."/>
            <person name="Probst A.J."/>
            <person name="Thomas B.C."/>
            <person name="Singh A."/>
            <person name="Wilkins M.J."/>
            <person name="Karaoz U."/>
            <person name="Brodie E.L."/>
            <person name="Williams K.H."/>
            <person name="Hubbard S.S."/>
            <person name="Banfield J.F."/>
        </authorList>
    </citation>
    <scope>NUCLEOTIDE SEQUENCE [LARGE SCALE GENOMIC DNA]</scope>
</reference>
<keyword evidence="1" id="KW-0472">Membrane</keyword>
<dbReference type="EMBL" id="MGHY01000008">
    <property type="protein sequence ID" value="OGM79742.1"/>
    <property type="molecule type" value="Genomic_DNA"/>
</dbReference>
<name>A0A1F8CTY2_9BACT</name>
<sequence>MDDFHLYIAPQEKSWVDKKYIKSMLFKASLGSVLMAVVFTPVTLWYVGQLTNVYQQERVLGEQEEHVILQKETLEQKELIDN</sequence>
<keyword evidence="1" id="KW-1133">Transmembrane helix</keyword>
<feature type="transmembrane region" description="Helical" evidence="1">
    <location>
        <begin position="28"/>
        <end position="48"/>
    </location>
</feature>
<accession>A0A1F8CTY2</accession>